<dbReference type="HOGENOM" id="CLU_2712671_0_0_2"/>
<feature type="compositionally biased region" description="Basic and acidic residues" evidence="1">
    <location>
        <begin position="1"/>
        <end position="10"/>
    </location>
</feature>
<evidence type="ECO:0000256" key="1">
    <source>
        <dbReference type="SAM" id="MobiDB-lite"/>
    </source>
</evidence>
<gene>
    <name evidence="2" type="ordered locus">Hlac_1636</name>
</gene>
<keyword evidence="3" id="KW-1185">Reference proteome</keyword>
<evidence type="ECO:0000313" key="2">
    <source>
        <dbReference type="EMBL" id="ACM57221.1"/>
    </source>
</evidence>
<dbReference type="KEGG" id="hla:Hlac_1636"/>
<dbReference type="RefSeq" id="WP_015910359.1">
    <property type="nucleotide sequence ID" value="NC_012029.1"/>
</dbReference>
<protein>
    <submittedName>
        <fullName evidence="2">Uncharacterized protein</fullName>
    </submittedName>
</protein>
<evidence type="ECO:0000313" key="3">
    <source>
        <dbReference type="Proteomes" id="UP000000740"/>
    </source>
</evidence>
<dbReference type="GeneID" id="58556473"/>
<name>B9LPD3_HALLT</name>
<reference evidence="2 3" key="1">
    <citation type="journal article" date="2016" name="Stand. Genomic Sci.">
        <title>Complete genome sequence of the Antarctic Halorubrum lacusprofundi type strain ACAM 34.</title>
        <authorList>
            <person name="Anderson I.J."/>
            <person name="DasSarma P."/>
            <person name="Lucas S."/>
            <person name="Copeland A."/>
            <person name="Lapidus A."/>
            <person name="Del Rio T.G."/>
            <person name="Tice H."/>
            <person name="Dalin E."/>
            <person name="Bruce D.C."/>
            <person name="Goodwin L."/>
            <person name="Pitluck S."/>
            <person name="Sims D."/>
            <person name="Brettin T.S."/>
            <person name="Detter J.C."/>
            <person name="Han C.S."/>
            <person name="Larimer F."/>
            <person name="Hauser L."/>
            <person name="Land M."/>
            <person name="Ivanova N."/>
            <person name="Richardson P."/>
            <person name="Cavicchioli R."/>
            <person name="DasSarma S."/>
            <person name="Woese C.R."/>
            <person name="Kyrpides N.C."/>
        </authorList>
    </citation>
    <scope>NUCLEOTIDE SEQUENCE [LARGE SCALE GENOMIC DNA]</scope>
    <source>
        <strain evidence="3">ATCC 49239 / DSM 5036 / JCM 8891 / ACAM 34</strain>
    </source>
</reference>
<accession>B9LPD3</accession>
<dbReference type="Proteomes" id="UP000000740">
    <property type="component" value="Chromosome 1"/>
</dbReference>
<feature type="region of interest" description="Disordered" evidence="1">
    <location>
        <begin position="1"/>
        <end position="26"/>
    </location>
</feature>
<dbReference type="AlphaFoldDB" id="B9LPD3"/>
<proteinExistence type="predicted"/>
<dbReference type="EMBL" id="CP001365">
    <property type="protein sequence ID" value="ACM57221.1"/>
    <property type="molecule type" value="Genomic_DNA"/>
</dbReference>
<organism evidence="2 3">
    <name type="scientific">Halorubrum lacusprofundi (strain ATCC 49239 / DSM 5036 / JCM 8891 / ACAM 34)</name>
    <dbReference type="NCBI Taxonomy" id="416348"/>
    <lineage>
        <taxon>Archaea</taxon>
        <taxon>Methanobacteriati</taxon>
        <taxon>Methanobacteriota</taxon>
        <taxon>Stenosarchaea group</taxon>
        <taxon>Halobacteria</taxon>
        <taxon>Halobacteriales</taxon>
        <taxon>Haloferacaceae</taxon>
        <taxon>Halorubrum</taxon>
    </lineage>
</organism>
<sequence>MDERAEHDGPPDAAAPPGTPDDRRLTDATGVIWKTDTATVTGAEALCTVETDRLAAAGVDGDDQRLPDGQNR</sequence>